<dbReference type="Gene3D" id="1.10.10.2840">
    <property type="entry name" value="PucR C-terminal helix-turn-helix domain"/>
    <property type="match status" value="1"/>
</dbReference>
<dbReference type="Pfam" id="PF17853">
    <property type="entry name" value="GGDEF_2"/>
    <property type="match status" value="1"/>
</dbReference>
<dbReference type="InterPro" id="IPR051448">
    <property type="entry name" value="CdaR-like_regulators"/>
</dbReference>
<evidence type="ECO:0000256" key="1">
    <source>
        <dbReference type="ARBA" id="ARBA00006754"/>
    </source>
</evidence>
<dbReference type="PANTHER" id="PTHR33744:SF1">
    <property type="entry name" value="DNA-BINDING TRANSCRIPTIONAL ACTIVATOR ADER"/>
    <property type="match status" value="1"/>
</dbReference>
<sequence>MFRAFGINIEDMMKFDIMKDAKILAGRSGLKRKVTRINVMEVPDILDWVTQGELLLTTAYSIKDDLLVLKDLIPKLKKKGVAAIGIKMKRYIAELPQAVIQVANQEGFPIIEIPFKVSYTDIMMPALTEIINRQTSILIKVDEIHNRLIDVMIKGGSLDKIAEGIHKSVGNTVAIQENIFDTFVISSQLEVKNEYKRIIDEDESLVKVIEYPRDIEKFRICTDQVDTKEIRRIIYPIHGEDRHYGYLIIWEDNKHMNPMEITAIESSIPIILLDLVKKISLFEVESRHKIEFLDDLLSRDEKRFKKAIDRASLFDFDKKLGYAAMVISISNLKGFVKETLNNSSFLYRINSKVLQMIDRLTRNRQMKCVFGNKSDEIIVLYGNDRNKPWWEIKKELMQFAKEILENAAFELKDTQISIGLGRFYQSPENLWKSYQEAVKAVNNYQYSNKNLYQHYDNLGIYRVLSSDNMEEELFQFYKETLEPLVEYDQGKDSELVKTLQMYFEHGGNLKRISKEMYTHYNTIIYRMQRIKEITSMDMDNADDKLSLQVALKIYERINQSI</sequence>
<accession>A0A1G5ICQ9</accession>
<dbReference type="RefSeq" id="WP_176758984.1">
    <property type="nucleotide sequence ID" value="NZ_FMUS01000014.1"/>
</dbReference>
<protein>
    <submittedName>
        <fullName evidence="5">Purine catabolism regulatory protein</fullName>
    </submittedName>
</protein>
<organism evidence="5 6">
    <name type="scientific">Alkaliphilus peptidifermentans DSM 18978</name>
    <dbReference type="NCBI Taxonomy" id="1120976"/>
    <lineage>
        <taxon>Bacteria</taxon>
        <taxon>Bacillati</taxon>
        <taxon>Bacillota</taxon>
        <taxon>Clostridia</taxon>
        <taxon>Peptostreptococcales</taxon>
        <taxon>Natronincolaceae</taxon>
        <taxon>Alkaliphilus</taxon>
    </lineage>
</organism>
<reference evidence="5 6" key="1">
    <citation type="submission" date="2016-10" db="EMBL/GenBank/DDBJ databases">
        <authorList>
            <person name="de Groot N.N."/>
        </authorList>
    </citation>
    <scope>NUCLEOTIDE SEQUENCE [LARGE SCALE GENOMIC DNA]</scope>
    <source>
        <strain evidence="5 6">DSM 18978</strain>
    </source>
</reference>
<dbReference type="PANTHER" id="PTHR33744">
    <property type="entry name" value="CARBOHYDRATE DIACID REGULATOR"/>
    <property type="match status" value="1"/>
</dbReference>
<evidence type="ECO:0000259" key="3">
    <source>
        <dbReference type="Pfam" id="PF13556"/>
    </source>
</evidence>
<dbReference type="InterPro" id="IPR012914">
    <property type="entry name" value="PucR_dom"/>
</dbReference>
<comment type="similarity">
    <text evidence="1">Belongs to the CdaR family.</text>
</comment>
<feature type="domain" description="PucR C-terminal helix-turn-helix" evidence="3">
    <location>
        <begin position="495"/>
        <end position="553"/>
    </location>
</feature>
<feature type="domain" description="Purine catabolism PurC-like" evidence="2">
    <location>
        <begin position="11"/>
        <end position="130"/>
    </location>
</feature>
<evidence type="ECO:0000313" key="6">
    <source>
        <dbReference type="Proteomes" id="UP000198636"/>
    </source>
</evidence>
<evidence type="ECO:0000259" key="4">
    <source>
        <dbReference type="Pfam" id="PF17853"/>
    </source>
</evidence>
<dbReference type="Proteomes" id="UP000198636">
    <property type="component" value="Unassembled WGS sequence"/>
</dbReference>
<dbReference type="EMBL" id="FMUS01000014">
    <property type="protein sequence ID" value="SCY73470.1"/>
    <property type="molecule type" value="Genomic_DNA"/>
</dbReference>
<keyword evidence="6" id="KW-1185">Reference proteome</keyword>
<dbReference type="InterPro" id="IPR025736">
    <property type="entry name" value="PucR_C-HTH_dom"/>
</dbReference>
<name>A0A1G5ICQ9_9FIRM</name>
<dbReference type="AlphaFoldDB" id="A0A1G5ICQ9"/>
<evidence type="ECO:0000313" key="5">
    <source>
        <dbReference type="EMBL" id="SCY73470.1"/>
    </source>
</evidence>
<evidence type="ECO:0000259" key="2">
    <source>
        <dbReference type="Pfam" id="PF07905"/>
    </source>
</evidence>
<dbReference type="InterPro" id="IPR041522">
    <property type="entry name" value="CdaR_GGDEF"/>
</dbReference>
<dbReference type="STRING" id="1120976.SAMN03080606_02329"/>
<gene>
    <name evidence="5" type="ORF">SAMN03080606_02329</name>
</gene>
<proteinExistence type="inferred from homology"/>
<dbReference type="Pfam" id="PF13556">
    <property type="entry name" value="HTH_30"/>
    <property type="match status" value="1"/>
</dbReference>
<dbReference type="InterPro" id="IPR042070">
    <property type="entry name" value="PucR_C-HTH_sf"/>
</dbReference>
<dbReference type="Pfam" id="PF07905">
    <property type="entry name" value="PucR"/>
    <property type="match status" value="1"/>
</dbReference>
<feature type="domain" description="CdaR GGDEF-like" evidence="4">
    <location>
        <begin position="307"/>
        <end position="441"/>
    </location>
</feature>